<dbReference type="NCBIfam" id="NF047798">
    <property type="entry name" value="leader_Chryseo"/>
    <property type="match status" value="1"/>
</dbReference>
<organism evidence="1 2">
    <name type="scientific">Chryseobacterium arthrosphaerae</name>
    <dbReference type="NCBI Taxonomy" id="651561"/>
    <lineage>
        <taxon>Bacteria</taxon>
        <taxon>Pseudomonadati</taxon>
        <taxon>Bacteroidota</taxon>
        <taxon>Flavobacteriia</taxon>
        <taxon>Flavobacteriales</taxon>
        <taxon>Weeksellaceae</taxon>
        <taxon>Chryseobacterium group</taxon>
        <taxon>Chryseobacterium</taxon>
    </lineage>
</organism>
<accession>A0ABU7QUR7</accession>
<proteinExistence type="predicted"/>
<dbReference type="NCBIfam" id="TIGR01847">
    <property type="entry name" value="bacteriocin_sig"/>
    <property type="match status" value="1"/>
</dbReference>
<comment type="caution">
    <text evidence="1">The sequence shown here is derived from an EMBL/GenBank/DDBJ whole genome shotgun (WGS) entry which is preliminary data.</text>
</comment>
<dbReference type="InterPro" id="IPR010133">
    <property type="entry name" value="Bacteriocin_signal_seq"/>
</dbReference>
<keyword evidence="2" id="KW-1185">Reference proteome</keyword>
<evidence type="ECO:0000313" key="2">
    <source>
        <dbReference type="Proteomes" id="UP001350005"/>
    </source>
</evidence>
<name>A0ABU7QUR7_9FLAO</name>
<gene>
    <name evidence="1" type="ORF">V2E39_02915</name>
</gene>
<dbReference type="EMBL" id="JAZGJU010000004">
    <property type="protein sequence ID" value="MEE6126336.1"/>
    <property type="molecule type" value="Genomic_DNA"/>
</dbReference>
<reference evidence="1 2" key="1">
    <citation type="submission" date="2024-01" db="EMBL/GenBank/DDBJ databases">
        <title>Whole genome of Chryseobacterium arthrosphaerae NNCa 2741.</title>
        <authorList>
            <person name="Boriskina E.V."/>
            <person name="Gordinskaya N.A."/>
            <person name="Kropotov V.S."/>
            <person name="Alekseeva A.E."/>
            <person name="Makhova M.A."/>
            <person name="Kryazhev D.V."/>
            <person name="Shkurkina I.S."/>
        </authorList>
    </citation>
    <scope>NUCLEOTIDE SEQUENCE [LARGE SCALE GENOMIC DNA]</scope>
    <source>
        <strain evidence="1 2">NNCa 2741</strain>
    </source>
</reference>
<dbReference type="Proteomes" id="UP001350005">
    <property type="component" value="Unassembled WGS sequence"/>
</dbReference>
<dbReference type="GeneID" id="78302527"/>
<sequence>MKKTDNNFKKLNKRELKTIQGGNIPVVPIGCNSWDFKARCCREWDWEHSENPTCL</sequence>
<protein>
    <submittedName>
        <fullName evidence="1">Bacteriocin</fullName>
    </submittedName>
</protein>
<dbReference type="InterPro" id="IPR058074">
    <property type="entry name" value="Bacteriocin-like"/>
</dbReference>
<evidence type="ECO:0000313" key="1">
    <source>
        <dbReference type="EMBL" id="MEE6126336.1"/>
    </source>
</evidence>
<dbReference type="RefSeq" id="WP_123843063.1">
    <property type="nucleotide sequence ID" value="NZ_CP033811.1"/>
</dbReference>